<proteinExistence type="predicted"/>
<dbReference type="Proteomes" id="UP000523139">
    <property type="component" value="Unassembled WGS sequence"/>
</dbReference>
<name>A0A7X8YEK0_9MICC</name>
<reference evidence="3 4" key="1">
    <citation type="submission" date="2020-04" db="EMBL/GenBank/DDBJ databases">
        <title>Nesterenkonia sp. nov., isolated from marine sediment.</title>
        <authorList>
            <person name="Zhang G."/>
        </authorList>
    </citation>
    <scope>NUCLEOTIDE SEQUENCE [LARGE SCALE GENOMIC DNA]</scope>
    <source>
        <strain evidence="3 4">MY13</strain>
    </source>
</reference>
<protein>
    <submittedName>
        <fullName evidence="3">Uncharacterized protein</fullName>
    </submittedName>
</protein>
<organism evidence="3 4">
    <name type="scientific">Nesterenkonia sedimenti</name>
    <dbReference type="NCBI Taxonomy" id="1463632"/>
    <lineage>
        <taxon>Bacteria</taxon>
        <taxon>Bacillati</taxon>
        <taxon>Actinomycetota</taxon>
        <taxon>Actinomycetes</taxon>
        <taxon>Micrococcales</taxon>
        <taxon>Micrococcaceae</taxon>
        <taxon>Nesterenkonia</taxon>
    </lineage>
</organism>
<gene>
    <name evidence="3" type="ORF">HGQ17_13105</name>
</gene>
<dbReference type="EMBL" id="JABAHY010000017">
    <property type="protein sequence ID" value="NLS10913.1"/>
    <property type="molecule type" value="Genomic_DNA"/>
</dbReference>
<accession>A0A7X8YEK0</accession>
<keyword evidence="2" id="KW-0812">Transmembrane</keyword>
<feature type="transmembrane region" description="Helical" evidence="2">
    <location>
        <begin position="91"/>
        <end position="108"/>
    </location>
</feature>
<feature type="transmembrane region" description="Helical" evidence="2">
    <location>
        <begin position="128"/>
        <end position="147"/>
    </location>
</feature>
<sequence length="184" mass="18826">MSQEPTPSPAPSPPQDSILSNPTAQAALSGAVTLIPARNYPGWLRGVMSWVPALAVSGVAMAPGATSGIIKKLQEREGTPTDTELPEPSPVVRAGLAAGLGALVYGSVRLSFLLDEAADRGLRKLRVPFPRVVMGAAVAAGAYRSAVTENQRREARRAEAAAAKGAQQNSTPSPATSGSESSSA</sequence>
<evidence type="ECO:0000256" key="2">
    <source>
        <dbReference type="SAM" id="Phobius"/>
    </source>
</evidence>
<evidence type="ECO:0000256" key="1">
    <source>
        <dbReference type="SAM" id="MobiDB-lite"/>
    </source>
</evidence>
<comment type="caution">
    <text evidence="3">The sequence shown here is derived from an EMBL/GenBank/DDBJ whole genome shotgun (WGS) entry which is preliminary data.</text>
</comment>
<dbReference type="AlphaFoldDB" id="A0A7X8YEK0"/>
<feature type="compositionally biased region" description="Basic and acidic residues" evidence="1">
    <location>
        <begin position="150"/>
        <end position="159"/>
    </location>
</feature>
<feature type="region of interest" description="Disordered" evidence="1">
    <location>
        <begin position="146"/>
        <end position="184"/>
    </location>
</feature>
<dbReference type="RefSeq" id="WP_168888397.1">
    <property type="nucleotide sequence ID" value="NZ_JABAHY010000017.1"/>
</dbReference>
<keyword evidence="4" id="KW-1185">Reference proteome</keyword>
<keyword evidence="2" id="KW-0472">Membrane</keyword>
<feature type="transmembrane region" description="Helical" evidence="2">
    <location>
        <begin position="50"/>
        <end position="70"/>
    </location>
</feature>
<evidence type="ECO:0000313" key="4">
    <source>
        <dbReference type="Proteomes" id="UP000523139"/>
    </source>
</evidence>
<evidence type="ECO:0000313" key="3">
    <source>
        <dbReference type="EMBL" id="NLS10913.1"/>
    </source>
</evidence>
<feature type="compositionally biased region" description="Low complexity" evidence="1">
    <location>
        <begin position="170"/>
        <end position="184"/>
    </location>
</feature>
<keyword evidence="2" id="KW-1133">Transmembrane helix</keyword>